<evidence type="ECO:0000313" key="2">
    <source>
        <dbReference type="Proteomes" id="UP000607653"/>
    </source>
</evidence>
<sequence>MAMEMITPNRSIAAILLVLQHENFRSENQKSKRTSLLKLTAWFRDPLDNYKRYTGGWNISERHF</sequence>
<name>A0A822XKD0_NELNU</name>
<dbReference type="EMBL" id="DUZY01000001">
    <property type="protein sequence ID" value="DAD18018.1"/>
    <property type="molecule type" value="Genomic_DNA"/>
</dbReference>
<protein>
    <submittedName>
        <fullName evidence="1">Uncharacterized protein</fullName>
    </submittedName>
</protein>
<proteinExistence type="predicted"/>
<dbReference type="Proteomes" id="UP000607653">
    <property type="component" value="Unassembled WGS sequence"/>
</dbReference>
<accession>A0A822XKD0</accession>
<gene>
    <name evidence="1" type="ORF">HUJ06_019480</name>
</gene>
<keyword evidence="2" id="KW-1185">Reference proteome</keyword>
<dbReference type="AlphaFoldDB" id="A0A822XKD0"/>
<evidence type="ECO:0000313" key="1">
    <source>
        <dbReference type="EMBL" id="DAD18018.1"/>
    </source>
</evidence>
<organism evidence="1 2">
    <name type="scientific">Nelumbo nucifera</name>
    <name type="common">Sacred lotus</name>
    <dbReference type="NCBI Taxonomy" id="4432"/>
    <lineage>
        <taxon>Eukaryota</taxon>
        <taxon>Viridiplantae</taxon>
        <taxon>Streptophyta</taxon>
        <taxon>Embryophyta</taxon>
        <taxon>Tracheophyta</taxon>
        <taxon>Spermatophyta</taxon>
        <taxon>Magnoliopsida</taxon>
        <taxon>Proteales</taxon>
        <taxon>Nelumbonaceae</taxon>
        <taxon>Nelumbo</taxon>
    </lineage>
</organism>
<reference evidence="1 2" key="1">
    <citation type="journal article" date="2020" name="Mol. Biol. Evol.">
        <title>Distinct Expression and Methylation Patterns for Genes with Different Fates following a Single Whole-Genome Duplication in Flowering Plants.</title>
        <authorList>
            <person name="Shi T."/>
            <person name="Rahmani R.S."/>
            <person name="Gugger P.F."/>
            <person name="Wang M."/>
            <person name="Li H."/>
            <person name="Zhang Y."/>
            <person name="Li Z."/>
            <person name="Wang Q."/>
            <person name="Van de Peer Y."/>
            <person name="Marchal K."/>
            <person name="Chen J."/>
        </authorList>
    </citation>
    <scope>NUCLEOTIDE SEQUENCE [LARGE SCALE GENOMIC DNA]</scope>
    <source>
        <tissue evidence="1">Leaf</tissue>
    </source>
</reference>
<comment type="caution">
    <text evidence="1">The sequence shown here is derived from an EMBL/GenBank/DDBJ whole genome shotgun (WGS) entry which is preliminary data.</text>
</comment>